<gene>
    <name evidence="1" type="ORF">GIB67_019608</name>
</gene>
<accession>A0A7J7N158</accession>
<dbReference type="EMBL" id="JACGCM010001161">
    <property type="protein sequence ID" value="KAF6160668.1"/>
    <property type="molecule type" value="Genomic_DNA"/>
</dbReference>
<proteinExistence type="predicted"/>
<protein>
    <submittedName>
        <fullName evidence="1">Uncharacterized protein</fullName>
    </submittedName>
</protein>
<dbReference type="AlphaFoldDB" id="A0A7J7N158"/>
<sequence length="90" mass="10423">MALYAQLVHHPIHKNHEMHPKSSKKIIKLLVVVFDYIIRNTNSSFRKIFVLNARPFQQLKPRPSNGIFLSRATFAFAFLSFNNPGVFGLR</sequence>
<evidence type="ECO:0000313" key="1">
    <source>
        <dbReference type="EMBL" id="KAF6160668.1"/>
    </source>
</evidence>
<comment type="caution">
    <text evidence="1">The sequence shown here is derived from an EMBL/GenBank/DDBJ whole genome shotgun (WGS) entry which is preliminary data.</text>
</comment>
<evidence type="ECO:0000313" key="2">
    <source>
        <dbReference type="Proteomes" id="UP000541444"/>
    </source>
</evidence>
<dbReference type="Proteomes" id="UP000541444">
    <property type="component" value="Unassembled WGS sequence"/>
</dbReference>
<reference evidence="1 2" key="1">
    <citation type="journal article" date="2020" name="IScience">
        <title>Genome Sequencing of the Endangered Kingdonia uniflora (Circaeasteraceae, Ranunculales) Reveals Potential Mechanisms of Evolutionary Specialization.</title>
        <authorList>
            <person name="Sun Y."/>
            <person name="Deng T."/>
            <person name="Zhang A."/>
            <person name="Moore M.J."/>
            <person name="Landis J.B."/>
            <person name="Lin N."/>
            <person name="Zhang H."/>
            <person name="Zhang X."/>
            <person name="Huang J."/>
            <person name="Zhang X."/>
            <person name="Sun H."/>
            <person name="Wang H."/>
        </authorList>
    </citation>
    <scope>NUCLEOTIDE SEQUENCE [LARGE SCALE GENOMIC DNA]</scope>
    <source>
        <strain evidence="1">TB1705</strain>
        <tissue evidence="1">Leaf</tissue>
    </source>
</reference>
<organism evidence="1 2">
    <name type="scientific">Kingdonia uniflora</name>
    <dbReference type="NCBI Taxonomy" id="39325"/>
    <lineage>
        <taxon>Eukaryota</taxon>
        <taxon>Viridiplantae</taxon>
        <taxon>Streptophyta</taxon>
        <taxon>Embryophyta</taxon>
        <taxon>Tracheophyta</taxon>
        <taxon>Spermatophyta</taxon>
        <taxon>Magnoliopsida</taxon>
        <taxon>Ranunculales</taxon>
        <taxon>Circaeasteraceae</taxon>
        <taxon>Kingdonia</taxon>
    </lineage>
</organism>
<keyword evidence="2" id="KW-1185">Reference proteome</keyword>
<name>A0A7J7N158_9MAGN</name>